<sequence length="204" mass="22188">MLNPSVPVAVWVRIRRRAANNTQQATSSRNFAKYLGPGKSPQRSQRLRRSDRGLTLRRPVPCTAHATTEACLPEQVPYLRSLEAPSTARKGAAKRNALGTTTSGSNSRQGTPDWQVRAFGVFPVAGFLYATFQYNTAVASTVVGLRPWTSDPPVQVPAPASASRSRATILSPPPLDVFNPPVTSCDIDTSLVHSRTDARARPRR</sequence>
<comment type="caution">
    <text evidence="1">The sequence shown here is derived from an EMBL/GenBank/DDBJ whole genome shotgun (WGS) entry which is preliminary data.</text>
</comment>
<evidence type="ECO:0000313" key="1">
    <source>
        <dbReference type="EMBL" id="KAL3953792.1"/>
    </source>
</evidence>
<organism evidence="1 2">
    <name type="scientific">Purpureocillium lilacinum</name>
    <name type="common">Paecilomyces lilacinus</name>
    <dbReference type="NCBI Taxonomy" id="33203"/>
    <lineage>
        <taxon>Eukaryota</taxon>
        <taxon>Fungi</taxon>
        <taxon>Dikarya</taxon>
        <taxon>Ascomycota</taxon>
        <taxon>Pezizomycotina</taxon>
        <taxon>Sordariomycetes</taxon>
        <taxon>Hypocreomycetidae</taxon>
        <taxon>Hypocreales</taxon>
        <taxon>Ophiocordycipitaceae</taxon>
        <taxon>Purpureocillium</taxon>
    </lineage>
</organism>
<gene>
    <name evidence="1" type="ORF">ACCO45_011748</name>
</gene>
<keyword evidence="2" id="KW-1185">Reference proteome</keyword>
<name>A0ACC4DD79_PURLI</name>
<dbReference type="Proteomes" id="UP001638806">
    <property type="component" value="Unassembled WGS sequence"/>
</dbReference>
<accession>A0ACC4DD79</accession>
<reference evidence="1" key="1">
    <citation type="submission" date="2024-12" db="EMBL/GenBank/DDBJ databases">
        <title>Comparative genomics and development of molecular markers within Purpureocillium lilacinum and among Purpureocillium species.</title>
        <authorList>
            <person name="Yeh Z.-Y."/>
            <person name="Ni N.-T."/>
            <person name="Lo P.-H."/>
            <person name="Mushyakhwo K."/>
            <person name="Lin C.-F."/>
            <person name="Nai Y.-S."/>
        </authorList>
    </citation>
    <scope>NUCLEOTIDE SEQUENCE</scope>
    <source>
        <strain evidence="1">NCHU-NPUST-175</strain>
    </source>
</reference>
<dbReference type="EMBL" id="JBGNUJ010000011">
    <property type="protein sequence ID" value="KAL3953792.1"/>
    <property type="molecule type" value="Genomic_DNA"/>
</dbReference>
<proteinExistence type="predicted"/>
<evidence type="ECO:0000313" key="2">
    <source>
        <dbReference type="Proteomes" id="UP001638806"/>
    </source>
</evidence>
<protein>
    <submittedName>
        <fullName evidence="1">Uncharacterized protein</fullName>
    </submittedName>
</protein>